<dbReference type="Pfam" id="PF07589">
    <property type="entry name" value="PEP-CTERM"/>
    <property type="match status" value="1"/>
</dbReference>
<evidence type="ECO:0000313" key="2">
    <source>
        <dbReference type="EMBL" id="ARN23173.1"/>
    </source>
</evidence>
<evidence type="ECO:0000313" key="3">
    <source>
        <dbReference type="Proteomes" id="UP000193427"/>
    </source>
</evidence>
<dbReference type="NCBIfam" id="NF038126">
    <property type="entry name" value="PEP_CTERM_FxDxF"/>
    <property type="match status" value="1"/>
</dbReference>
<dbReference type="InterPro" id="IPR013424">
    <property type="entry name" value="Ice-binding_C"/>
</dbReference>
<sequence>MAETFNLGTLSTEQTKTFHNEFLWGQTFSDVFTFTLADNGRSYGGSLTWDLTNWGGIALTSLSLTGGSIVGSLFDSSPETFSFSNLLAGTYSLTVNGKATGLGAVGYIGTIRAEAVAAPVPEPETIAMMALGLGVMGFVARRRKQLGK</sequence>
<dbReference type="Proteomes" id="UP000193427">
    <property type="component" value="Chromosome"/>
</dbReference>
<organism evidence="2 3">
    <name type="scientific">Piscinibacter gummiphilus</name>
    <dbReference type="NCBI Taxonomy" id="946333"/>
    <lineage>
        <taxon>Bacteria</taxon>
        <taxon>Pseudomonadati</taxon>
        <taxon>Pseudomonadota</taxon>
        <taxon>Betaproteobacteria</taxon>
        <taxon>Burkholderiales</taxon>
        <taxon>Sphaerotilaceae</taxon>
        <taxon>Piscinibacter</taxon>
    </lineage>
</organism>
<name>A0A1W6LG26_9BURK</name>
<dbReference type="NCBIfam" id="TIGR02595">
    <property type="entry name" value="PEP_CTERM"/>
    <property type="match status" value="1"/>
</dbReference>
<feature type="domain" description="Ice-binding protein C-terminal" evidence="1">
    <location>
        <begin position="119"/>
        <end position="143"/>
    </location>
</feature>
<dbReference type="KEGG" id="rgu:A4W93_26525"/>
<dbReference type="AlphaFoldDB" id="A0A1W6LG26"/>
<gene>
    <name evidence="2" type="ORF">A4W93_26525</name>
</gene>
<keyword evidence="3" id="KW-1185">Reference proteome</keyword>
<protein>
    <recommendedName>
        <fullName evidence="1">Ice-binding protein C-terminal domain-containing protein</fullName>
    </recommendedName>
</protein>
<dbReference type="OrthoDB" id="8546032at2"/>
<evidence type="ECO:0000259" key="1">
    <source>
        <dbReference type="Pfam" id="PF07589"/>
    </source>
</evidence>
<accession>A0A1W6LG26</accession>
<proteinExistence type="predicted"/>
<dbReference type="EMBL" id="CP015118">
    <property type="protein sequence ID" value="ARN23173.1"/>
    <property type="molecule type" value="Genomic_DNA"/>
</dbReference>
<dbReference type="STRING" id="946333.A4W93_26525"/>
<reference evidence="2 3" key="1">
    <citation type="submission" date="2016-04" db="EMBL/GenBank/DDBJ databases">
        <title>Complete genome sequence of natural rubber-degrading, novel Gram-negative bacterium, Rhizobacter gummiphilus strain NS21.</title>
        <authorList>
            <person name="Tabata M."/>
            <person name="Kasai D."/>
            <person name="Fukuda M."/>
        </authorList>
    </citation>
    <scope>NUCLEOTIDE SEQUENCE [LARGE SCALE GENOMIC DNA]</scope>
    <source>
        <strain evidence="2 3">NS21</strain>
    </source>
</reference>